<reference evidence="3" key="1">
    <citation type="submission" date="2017-01" db="EMBL/GenBank/DDBJ databases">
        <authorList>
            <person name="Varghese N."/>
            <person name="Submissions S."/>
        </authorList>
    </citation>
    <scope>NUCLEOTIDE SEQUENCE [LARGE SCALE GENOMIC DNA]</scope>
    <source>
        <strain evidence="3">DM9</strain>
    </source>
</reference>
<protein>
    <recommendedName>
        <fullName evidence="4">DUF2752 domain-containing protein</fullName>
    </recommendedName>
</protein>
<dbReference type="EMBL" id="FTNM01000001">
    <property type="protein sequence ID" value="SIQ58805.1"/>
    <property type="molecule type" value="Genomic_DNA"/>
</dbReference>
<evidence type="ECO:0000313" key="3">
    <source>
        <dbReference type="Proteomes" id="UP000185924"/>
    </source>
</evidence>
<keyword evidence="1" id="KW-1133">Transmembrane helix</keyword>
<proteinExistence type="predicted"/>
<gene>
    <name evidence="2" type="ORF">SAMN05421545_0596</name>
</gene>
<dbReference type="OrthoDB" id="1525013at2"/>
<keyword evidence="3" id="KW-1185">Reference proteome</keyword>
<accession>A0A1N6TZJ5</accession>
<dbReference type="AlphaFoldDB" id="A0A1N6TZJ5"/>
<keyword evidence="1" id="KW-0812">Transmembrane</keyword>
<sequence length="112" mass="12430">MVAMRGINRNRAFYAAWRVLPEAGAWIIGLLLLAGMEPAGNHLFSLCPISWVWQGGCPGCGLGHSVAYLFRGDLASSWQAHPLGLPALLILCWRVLELLVQSRQLYLYHSKL</sequence>
<dbReference type="InterPro" id="IPR021215">
    <property type="entry name" value="DUF2752"/>
</dbReference>
<keyword evidence="1" id="KW-0472">Membrane</keyword>
<evidence type="ECO:0000313" key="2">
    <source>
        <dbReference type="EMBL" id="SIQ58805.1"/>
    </source>
</evidence>
<dbReference type="Proteomes" id="UP000185924">
    <property type="component" value="Unassembled WGS sequence"/>
</dbReference>
<organism evidence="2 3">
    <name type="scientific">Pontibacter lucknowensis</name>
    <dbReference type="NCBI Taxonomy" id="1077936"/>
    <lineage>
        <taxon>Bacteria</taxon>
        <taxon>Pseudomonadati</taxon>
        <taxon>Bacteroidota</taxon>
        <taxon>Cytophagia</taxon>
        <taxon>Cytophagales</taxon>
        <taxon>Hymenobacteraceae</taxon>
        <taxon>Pontibacter</taxon>
    </lineage>
</organism>
<feature type="transmembrane region" description="Helical" evidence="1">
    <location>
        <begin position="78"/>
        <end position="96"/>
    </location>
</feature>
<evidence type="ECO:0000256" key="1">
    <source>
        <dbReference type="SAM" id="Phobius"/>
    </source>
</evidence>
<dbReference type="Pfam" id="PF10825">
    <property type="entry name" value="DUF2752"/>
    <property type="match status" value="1"/>
</dbReference>
<feature type="transmembrane region" description="Helical" evidence="1">
    <location>
        <begin position="12"/>
        <end position="36"/>
    </location>
</feature>
<name>A0A1N6TZJ5_9BACT</name>
<dbReference type="STRING" id="1077936.SAMN05421545_0596"/>
<evidence type="ECO:0008006" key="4">
    <source>
        <dbReference type="Google" id="ProtNLM"/>
    </source>
</evidence>